<dbReference type="Proteomes" id="UP001151699">
    <property type="component" value="Chromosome B"/>
</dbReference>
<feature type="compositionally biased region" description="Basic residues" evidence="1">
    <location>
        <begin position="318"/>
        <end position="327"/>
    </location>
</feature>
<gene>
    <name evidence="2" type="ORF">Bhyg_06362</name>
</gene>
<proteinExistence type="predicted"/>
<dbReference type="AlphaFoldDB" id="A0A9Q0N0M2"/>
<reference evidence="2" key="1">
    <citation type="submission" date="2022-07" db="EMBL/GenBank/DDBJ databases">
        <authorList>
            <person name="Trinca V."/>
            <person name="Uliana J.V.C."/>
            <person name="Torres T.T."/>
            <person name="Ward R.J."/>
            <person name="Monesi N."/>
        </authorList>
    </citation>
    <scope>NUCLEOTIDE SEQUENCE</scope>
    <source>
        <strain evidence="2">HSMRA1968</strain>
        <tissue evidence="2">Whole embryos</tissue>
    </source>
</reference>
<evidence type="ECO:0000313" key="2">
    <source>
        <dbReference type="EMBL" id="KAJ6641423.1"/>
    </source>
</evidence>
<keyword evidence="3" id="KW-1185">Reference proteome</keyword>
<evidence type="ECO:0000313" key="3">
    <source>
        <dbReference type="Proteomes" id="UP001151699"/>
    </source>
</evidence>
<evidence type="ECO:0000256" key="1">
    <source>
        <dbReference type="SAM" id="MobiDB-lite"/>
    </source>
</evidence>
<dbReference type="EMBL" id="WJQU01000002">
    <property type="protein sequence ID" value="KAJ6641423.1"/>
    <property type="molecule type" value="Genomic_DNA"/>
</dbReference>
<feature type="non-terminal residue" evidence="2">
    <location>
        <position position="1"/>
    </location>
</feature>
<dbReference type="OrthoDB" id="6287506at2759"/>
<feature type="region of interest" description="Disordered" evidence="1">
    <location>
        <begin position="318"/>
        <end position="341"/>
    </location>
</feature>
<name>A0A9Q0N0M2_9DIPT</name>
<protein>
    <submittedName>
        <fullName evidence="2">Uncharacterized protein</fullName>
    </submittedName>
</protein>
<accession>A0A9Q0N0M2</accession>
<comment type="caution">
    <text evidence="2">The sequence shown here is derived from an EMBL/GenBank/DDBJ whole genome shotgun (WGS) entry which is preliminary data.</text>
</comment>
<feature type="region of interest" description="Disordered" evidence="1">
    <location>
        <begin position="240"/>
        <end position="261"/>
    </location>
</feature>
<sequence>MNSSDTSKLLNQFNISAVEVMRRINRQEQTNLHAHVEDIDSNGSNDEQRDGVNEGINKGILNRAPSSHHTYLNDEIVSTVIDMNSSNAETSAIFNQFNMSKEDVQRKISRINDSTTENDSKRQFIEIFKQKIMSSVDRQNNASQDGMDYQSQSAIHNVAFYPVCSLNNETSWLADNTAKLYFSTHLLSKLEADTFLHNAKLRLKQKDPDQSERPPSTRCDEPVDIIRVTVSVFVKRSIKGGNNRTANSRRASSRRELKSRKRVCTSFTTPKNNNGWIEIDVRQHQQQSHGVSIGAMTFGIIMDIARCPNLEYNRDLPRRHRPQHRKNLNPLDNDSLVDEPE</sequence>
<organism evidence="2 3">
    <name type="scientific">Pseudolycoriella hygida</name>
    <dbReference type="NCBI Taxonomy" id="35572"/>
    <lineage>
        <taxon>Eukaryota</taxon>
        <taxon>Metazoa</taxon>
        <taxon>Ecdysozoa</taxon>
        <taxon>Arthropoda</taxon>
        <taxon>Hexapoda</taxon>
        <taxon>Insecta</taxon>
        <taxon>Pterygota</taxon>
        <taxon>Neoptera</taxon>
        <taxon>Endopterygota</taxon>
        <taxon>Diptera</taxon>
        <taxon>Nematocera</taxon>
        <taxon>Sciaroidea</taxon>
        <taxon>Sciaridae</taxon>
        <taxon>Pseudolycoriella</taxon>
    </lineage>
</organism>